<evidence type="ECO:0000313" key="2">
    <source>
        <dbReference type="EMBL" id="AUB31965.1"/>
    </source>
</evidence>
<name>A0A2K8SF39_9MOLU</name>
<organism evidence="2 3">
    <name type="scientific">Spiroplasma floricola 23-6</name>
    <dbReference type="NCBI Taxonomy" id="1336749"/>
    <lineage>
        <taxon>Bacteria</taxon>
        <taxon>Bacillati</taxon>
        <taxon>Mycoplasmatota</taxon>
        <taxon>Mollicutes</taxon>
        <taxon>Entomoplasmatales</taxon>
        <taxon>Spiroplasmataceae</taxon>
        <taxon>Spiroplasma</taxon>
    </lineage>
</organism>
<protein>
    <recommendedName>
        <fullName evidence="1">Antitoxin SocA-like Panacea domain-containing protein</fullName>
    </recommendedName>
</protein>
<dbReference type="KEGG" id="sfz:SFLOR_v1c09170"/>
<dbReference type="RefSeq" id="WP_100916919.1">
    <property type="nucleotide sequence ID" value="NZ_CP025057.1"/>
</dbReference>
<dbReference type="InterPro" id="IPR025272">
    <property type="entry name" value="SocA_Panacea"/>
</dbReference>
<proteinExistence type="predicted"/>
<reference evidence="2 3" key="1">
    <citation type="submission" date="2017-12" db="EMBL/GenBank/DDBJ databases">
        <title>Complete genome sequence of Spiroplasma floricola 23-6 (ATCC 29989).</title>
        <authorList>
            <person name="Tsai Y.-M."/>
            <person name="Wu P.-S."/>
            <person name="Lo W.-S."/>
            <person name="Kuo C.-H."/>
        </authorList>
    </citation>
    <scope>NUCLEOTIDE SEQUENCE [LARGE SCALE GENOMIC DNA]</scope>
    <source>
        <strain evidence="2 3">23-6</strain>
    </source>
</reference>
<sequence length="170" mass="20898">MFFYFKEDFINYMLNVIAKVKKQNCIKRVTQIQIQKIIYIVYSYFLLFREKIANVDFETWRWGPVIYELWKKHTIYSKSDIPIIYLEKADLEIEKDFPQENKIAYEIVKFLLNLKSWDIVTICHEQTPWKKLYKPSRNNLIKDQDIIHFHNENTNNFFHYIDFIVKNVLK</sequence>
<dbReference type="EMBL" id="CP025057">
    <property type="protein sequence ID" value="AUB31965.1"/>
    <property type="molecule type" value="Genomic_DNA"/>
</dbReference>
<dbReference type="Pfam" id="PF13274">
    <property type="entry name" value="SocA_Panacea"/>
    <property type="match status" value="1"/>
</dbReference>
<gene>
    <name evidence="2" type="ORF">SFLOR_v1c09170</name>
</gene>
<evidence type="ECO:0000259" key="1">
    <source>
        <dbReference type="Pfam" id="PF13274"/>
    </source>
</evidence>
<dbReference type="OrthoDB" id="9799173at2"/>
<feature type="domain" description="Antitoxin SocA-like Panacea" evidence="1">
    <location>
        <begin position="34"/>
        <end position="130"/>
    </location>
</feature>
<dbReference type="Proteomes" id="UP000231823">
    <property type="component" value="Chromosome"/>
</dbReference>
<dbReference type="AlphaFoldDB" id="A0A2K8SF39"/>
<keyword evidence="3" id="KW-1185">Reference proteome</keyword>
<evidence type="ECO:0000313" key="3">
    <source>
        <dbReference type="Proteomes" id="UP000231823"/>
    </source>
</evidence>
<accession>A0A2K8SF39</accession>